<keyword evidence="3" id="KW-1185">Reference proteome</keyword>
<dbReference type="EMBL" id="JAOPKD010000001">
    <property type="protein sequence ID" value="MCU4725887.1"/>
    <property type="molecule type" value="Genomic_DNA"/>
</dbReference>
<proteinExistence type="predicted"/>
<accession>A0AAE3I9L4</accession>
<organism evidence="2 4">
    <name type="scientific">Halapricum hydrolyticum</name>
    <dbReference type="NCBI Taxonomy" id="2979991"/>
    <lineage>
        <taxon>Archaea</taxon>
        <taxon>Methanobacteriati</taxon>
        <taxon>Methanobacteriota</taxon>
        <taxon>Stenosarchaea group</taxon>
        <taxon>Halobacteria</taxon>
        <taxon>Halobacteriales</taxon>
        <taxon>Haloarculaceae</taxon>
        <taxon>Halapricum</taxon>
    </lineage>
</organism>
<dbReference type="EMBL" id="JAOPKC010000001">
    <property type="protein sequence ID" value="MCU4716508.1"/>
    <property type="molecule type" value="Genomic_DNA"/>
</dbReference>
<evidence type="ECO:0000313" key="4">
    <source>
        <dbReference type="Proteomes" id="UP001209746"/>
    </source>
</evidence>
<dbReference type="Proteomes" id="UP001209746">
    <property type="component" value="Unassembled WGS sequence"/>
</dbReference>
<evidence type="ECO:0000313" key="1">
    <source>
        <dbReference type="EMBL" id="MCU4716508.1"/>
    </source>
</evidence>
<dbReference type="AlphaFoldDB" id="A0AAE3I9L4"/>
<dbReference type="InterPro" id="IPR055708">
    <property type="entry name" value="DUF7284"/>
</dbReference>
<evidence type="ECO:0000313" key="2">
    <source>
        <dbReference type="EMBL" id="MCU4725887.1"/>
    </source>
</evidence>
<gene>
    <name evidence="2" type="ORF">OB914_02725</name>
    <name evidence="1" type="ORF">OB916_00295</name>
</gene>
<comment type="caution">
    <text evidence="2">The sequence shown here is derived from an EMBL/GenBank/DDBJ whole genome shotgun (WGS) entry which is preliminary data.</text>
</comment>
<sequence>MSQRGISTVVDATLALLLISASILVVATSLAADQPGMDLEASDHVSETVSISTANVSYSLRPVVDDIDDVDFEDDAYSNSVFQRQRYGSVADLVASSTMLNVTIEGRQLTREGEIYADAVEGSLMEALTGLGYDAYVTGRWQPYDGASIAATGTYGSPPPGDADVQLATLRVPSGVQPVSEDVEDAYEDGYGTGRSDQKYERAAGVLAETIVERYLPAGETQVALEGQWFRRDLAVYRYLRIESILAETEADSDWGDEYYHFDPATDENVLGRSGANATKANAYLARGTDGLGPSAAGEADGLRGVIEDDLKETISHEEMKSFDESSSIEEIVITVRVWRA</sequence>
<dbReference type="Proteomes" id="UP001208186">
    <property type="component" value="Unassembled WGS sequence"/>
</dbReference>
<protein>
    <submittedName>
        <fullName evidence="2">Uncharacterized protein</fullName>
    </submittedName>
</protein>
<dbReference type="Pfam" id="PF23955">
    <property type="entry name" value="DUF7284"/>
    <property type="match status" value="1"/>
</dbReference>
<dbReference type="RefSeq" id="WP_315907280.1">
    <property type="nucleotide sequence ID" value="NZ_JAOPKC010000001.1"/>
</dbReference>
<reference evidence="2" key="1">
    <citation type="submission" date="2023-02" db="EMBL/GenBank/DDBJ databases">
        <title>Enrichment on poylsaccharides allowed isolation of novel metabolic and taxonomic groups of Haloarchaea.</title>
        <authorList>
            <person name="Sorokin D.Y."/>
            <person name="Elcheninov A.G."/>
            <person name="Khizhniak T.V."/>
            <person name="Kolganova T.V."/>
            <person name="Kublanov I.V."/>
        </authorList>
    </citation>
    <scope>NUCLEOTIDE SEQUENCE</scope>
    <source>
        <strain evidence="1 3">HArc-curdl5-1</strain>
        <strain evidence="2">HArc-curdl7</strain>
    </source>
</reference>
<name>A0AAE3I9L4_9EURY</name>
<evidence type="ECO:0000313" key="3">
    <source>
        <dbReference type="Proteomes" id="UP001208186"/>
    </source>
</evidence>